<dbReference type="Pfam" id="PF00668">
    <property type="entry name" value="Condensation"/>
    <property type="match status" value="1"/>
</dbReference>
<dbReference type="CDD" id="cd05930">
    <property type="entry name" value="A_NRPS"/>
    <property type="match status" value="1"/>
</dbReference>
<keyword evidence="3" id="KW-0596">Phosphopantetheine</keyword>
<dbReference type="InterPro" id="IPR023213">
    <property type="entry name" value="CAT-like_dom_sf"/>
</dbReference>
<evidence type="ECO:0000256" key="7">
    <source>
        <dbReference type="ARBA" id="ARBA00023194"/>
    </source>
</evidence>
<dbReference type="HOGENOM" id="CLU_000022_2_4_9"/>
<evidence type="ECO:0000256" key="2">
    <source>
        <dbReference type="ARBA" id="ARBA00006432"/>
    </source>
</evidence>
<dbReference type="Pfam" id="PF00501">
    <property type="entry name" value="AMP-binding"/>
    <property type="match status" value="1"/>
</dbReference>
<keyword evidence="8" id="KW-0511">Multifunctional enzyme</keyword>
<organism evidence="10 11">
    <name type="scientific">Paenibacillus durus ATCC 35681</name>
    <dbReference type="NCBI Taxonomy" id="1333534"/>
    <lineage>
        <taxon>Bacteria</taxon>
        <taxon>Bacillati</taxon>
        <taxon>Bacillota</taxon>
        <taxon>Bacilli</taxon>
        <taxon>Bacillales</taxon>
        <taxon>Paenibacillaceae</taxon>
        <taxon>Paenibacillus</taxon>
    </lineage>
</organism>
<dbReference type="PROSITE" id="PS00455">
    <property type="entry name" value="AMP_BINDING"/>
    <property type="match status" value="1"/>
</dbReference>
<dbReference type="Gene3D" id="3.30.300.30">
    <property type="match status" value="1"/>
</dbReference>
<reference evidence="10 11" key="1">
    <citation type="submission" date="2015-03" db="EMBL/GenBank/DDBJ databases">
        <authorList>
            <person name="Abdul Halim M."/>
        </authorList>
    </citation>
    <scope>NUCLEOTIDE SEQUENCE [LARGE SCALE GENOMIC DNA]</scope>
    <source>
        <strain evidence="10 11">ATCC 35681</strain>
    </source>
</reference>
<dbReference type="InterPro" id="IPR025110">
    <property type="entry name" value="AMP-bd_C"/>
</dbReference>
<dbReference type="PANTHER" id="PTHR45527">
    <property type="entry name" value="NONRIBOSOMAL PEPTIDE SYNTHETASE"/>
    <property type="match status" value="1"/>
</dbReference>
<dbReference type="PANTHER" id="PTHR45527:SF1">
    <property type="entry name" value="FATTY ACID SYNTHASE"/>
    <property type="match status" value="1"/>
</dbReference>
<dbReference type="FunFam" id="3.40.50.980:FF:000002">
    <property type="entry name" value="Enterobactin synthetase component F"/>
    <property type="match status" value="1"/>
</dbReference>
<dbReference type="GO" id="GO:0044550">
    <property type="term" value="P:secondary metabolite biosynthetic process"/>
    <property type="evidence" value="ECO:0007669"/>
    <property type="project" value="UniProtKB-ARBA"/>
</dbReference>
<evidence type="ECO:0000256" key="8">
    <source>
        <dbReference type="ARBA" id="ARBA00023268"/>
    </source>
</evidence>
<dbReference type="GO" id="GO:0017000">
    <property type="term" value="P:antibiotic biosynthetic process"/>
    <property type="evidence" value="ECO:0007669"/>
    <property type="project" value="UniProtKB-KW"/>
</dbReference>
<dbReference type="InterPro" id="IPR045851">
    <property type="entry name" value="AMP-bd_C_sf"/>
</dbReference>
<gene>
    <name evidence="10" type="ORF">VK70_13490</name>
</gene>
<dbReference type="SUPFAM" id="SSF56801">
    <property type="entry name" value="Acetyl-CoA synthetase-like"/>
    <property type="match status" value="1"/>
</dbReference>
<dbReference type="InterPro" id="IPR000873">
    <property type="entry name" value="AMP-dep_synth/lig_dom"/>
</dbReference>
<name>A0A0F7FA08_PAEDU</name>
<dbReference type="GO" id="GO:0008610">
    <property type="term" value="P:lipid biosynthetic process"/>
    <property type="evidence" value="ECO:0007669"/>
    <property type="project" value="UniProtKB-ARBA"/>
</dbReference>
<keyword evidence="5" id="KW-0436">Ligase</keyword>
<dbReference type="RefSeq" id="WP_025695910.1">
    <property type="nucleotide sequence ID" value="NZ_ASQQ01000406.1"/>
</dbReference>
<evidence type="ECO:0000256" key="5">
    <source>
        <dbReference type="ARBA" id="ARBA00022598"/>
    </source>
</evidence>
<dbReference type="InterPro" id="IPR009081">
    <property type="entry name" value="PP-bd_ACP"/>
</dbReference>
<feature type="domain" description="Carrier" evidence="9">
    <location>
        <begin position="970"/>
        <end position="1044"/>
    </location>
</feature>
<dbReference type="FunFam" id="3.40.50.12780:FF:000012">
    <property type="entry name" value="Non-ribosomal peptide synthetase"/>
    <property type="match status" value="1"/>
</dbReference>
<comment type="similarity">
    <text evidence="2">Belongs to the ATP-dependent AMP-binding enzyme family.</text>
</comment>
<dbReference type="NCBIfam" id="TIGR01733">
    <property type="entry name" value="AA-adenyl-dom"/>
    <property type="match status" value="1"/>
</dbReference>
<dbReference type="InterPro" id="IPR001242">
    <property type="entry name" value="Condensation_dom"/>
</dbReference>
<dbReference type="OrthoDB" id="9765680at2"/>
<dbReference type="FunFam" id="2.30.38.10:FF:000001">
    <property type="entry name" value="Non-ribosomal peptide synthetase PvdI"/>
    <property type="match status" value="1"/>
</dbReference>
<dbReference type="Gene3D" id="2.30.38.10">
    <property type="entry name" value="Luciferase, Domain 3"/>
    <property type="match status" value="1"/>
</dbReference>
<dbReference type="Gene3D" id="3.30.559.30">
    <property type="entry name" value="Nonribosomal peptide synthetase, condensation domain"/>
    <property type="match status" value="1"/>
</dbReference>
<dbReference type="InterPro" id="IPR010071">
    <property type="entry name" value="AA_adenyl_dom"/>
</dbReference>
<dbReference type="SUPFAM" id="SSF47336">
    <property type="entry name" value="ACP-like"/>
    <property type="match status" value="1"/>
</dbReference>
<evidence type="ECO:0000259" key="9">
    <source>
        <dbReference type="PROSITE" id="PS50075"/>
    </source>
</evidence>
<sequence length="1061" mass="119538">MLRKIEEYRLSPQQRRIWELGQDGQHEAFLARAMMLLEGNVDRTLLKASLQKMAARHEVLRTTFHVLPGTMLPVQVLGEEFQVQWDEWEFDSQFQSPNEQQVYLDHLFAKFPGHFFNLEKGPLFQVEMVTFAPDKHLLLIALPTMLIDNAIQPFVNELTRSYGKLAGYTTDGGEEEGISYAVLSDRYNELLEAEDGKERRDYWATQEFTSALDIHLPFAKSTQKGITFSPRMLTWEVPTETADSMAKLAVAEGTEVSIVLLAAWQALLVLLTRGPTMVGVAYDGRGDEELLAVIGPLARYVPLAGGFDRGDSFRSVLGLVKLSAEESRKWQESFSWEAIQADSGVPYLPFGYDFTDLQARHTAGDLTFTVLRQSVCFDLFDLRLSGVKQADGRLVIDYHYNENVLCGADLERLCRYFERLITQVMNEPESPIGRTQIISEEEQEQLLVTWNQTGVQFSHHQALHRLFEDQVAKTPDQIAVLFGERTLSYEELNNRANRLARDLQTNGVVAGKIVAIACQRSLDMIIGMLAVLKAGGAYLPLDIDYPMERIAYMLQDSRTEMLLTQQDLAERFEDQSVKVILLDDLARANSATQKWDNLDLHMTDEHPAYVIYTSGSTGQPKGIVVGHGAICNHMQWMQAEFPLSASDRVLQKTAFSFDASVWEFYAPLLTGAQLVFAKPETQLDPATLLQEIQEYRVTTLQVVPTILSMLLEQEDFANCTSLTRVFAGGEQLTRKLQERLFGMLPNVDLINLYGPTECCINSTYWVAERGGSGNMVPIGRPIANAQVYVLDEYQLPVPQGVAGELYIGGAGIAIGYLHRPQLTAERFVVHPFAEGERLYKTGDLVRTLPGGVLEFLGRIDDQVKLRGLRIELGEIEAVLQRHESVQQAVVLLREDKPGHQLLVAYIVCKGEHPQVQDLRLFLNGQLPEYMIPSFYVYLNALPLMPNGKVDRRQYPQPDLYAKGYGTDYVAPRNLMEELIAGIWSEILDRSEVGVQNDFFELGGDSLAALKIVALCKREGIFLTPQDMFKLRRIEEIAVAIEERTNARDQQKSCRLPIGGSN</sequence>
<dbReference type="AlphaFoldDB" id="A0A0F7FA08"/>
<evidence type="ECO:0000256" key="1">
    <source>
        <dbReference type="ARBA" id="ARBA00001957"/>
    </source>
</evidence>
<keyword evidence="4" id="KW-0597">Phosphoprotein</keyword>
<evidence type="ECO:0000256" key="4">
    <source>
        <dbReference type="ARBA" id="ARBA00022553"/>
    </source>
</evidence>
<comment type="cofactor">
    <cofactor evidence="1">
        <name>pantetheine 4'-phosphate</name>
        <dbReference type="ChEBI" id="CHEBI:47942"/>
    </cofactor>
</comment>
<dbReference type="Gene3D" id="1.10.1200.10">
    <property type="entry name" value="ACP-like"/>
    <property type="match status" value="1"/>
</dbReference>
<evidence type="ECO:0000313" key="10">
    <source>
        <dbReference type="EMBL" id="AKG35462.1"/>
    </source>
</evidence>
<accession>A0A0F7FA08</accession>
<proteinExistence type="inferred from homology"/>
<dbReference type="Gene3D" id="3.40.50.980">
    <property type="match status" value="2"/>
</dbReference>
<dbReference type="Pfam" id="PF00550">
    <property type="entry name" value="PP-binding"/>
    <property type="match status" value="1"/>
</dbReference>
<reference evidence="10 11" key="2">
    <citation type="journal article" date="2016" name="Genome Announc.">
        <title>Genome Sequence of a Gram-Positive Diazotroph, Paenibacillus durus Type Strain ATCC 35681.</title>
        <authorList>
            <person name="Halim M.A."/>
            <person name="Rahman A.Y."/>
            <person name="Sim K.S."/>
            <person name="Yam H.C."/>
            <person name="Rahim A.A."/>
            <person name="Ghazali A.H."/>
            <person name="Najimudin N."/>
        </authorList>
    </citation>
    <scope>NUCLEOTIDE SEQUENCE [LARGE SCALE GENOMIC DNA]</scope>
    <source>
        <strain evidence="10 11">ATCC 35681</strain>
    </source>
</reference>
<evidence type="ECO:0000256" key="6">
    <source>
        <dbReference type="ARBA" id="ARBA00022737"/>
    </source>
</evidence>
<dbReference type="SUPFAM" id="SSF52777">
    <property type="entry name" value="CoA-dependent acyltransferases"/>
    <property type="match status" value="2"/>
</dbReference>
<dbReference type="EMBL" id="CP011114">
    <property type="protein sequence ID" value="AKG35462.1"/>
    <property type="molecule type" value="Genomic_DNA"/>
</dbReference>
<dbReference type="Pfam" id="PF13193">
    <property type="entry name" value="AMP-binding_C"/>
    <property type="match status" value="1"/>
</dbReference>
<dbReference type="Gene3D" id="3.30.559.10">
    <property type="entry name" value="Chloramphenicol acetyltransferase-like domain"/>
    <property type="match status" value="1"/>
</dbReference>
<dbReference type="PROSITE" id="PS50075">
    <property type="entry name" value="CARRIER"/>
    <property type="match status" value="1"/>
</dbReference>
<dbReference type="InterPro" id="IPR020845">
    <property type="entry name" value="AMP-binding_CS"/>
</dbReference>
<evidence type="ECO:0000256" key="3">
    <source>
        <dbReference type="ARBA" id="ARBA00022450"/>
    </source>
</evidence>
<dbReference type="GO" id="GO:0005737">
    <property type="term" value="C:cytoplasm"/>
    <property type="evidence" value="ECO:0007669"/>
    <property type="project" value="TreeGrafter"/>
</dbReference>
<keyword evidence="7" id="KW-0045">Antibiotic biosynthesis</keyword>
<dbReference type="InterPro" id="IPR036736">
    <property type="entry name" value="ACP-like_sf"/>
</dbReference>
<dbReference type="FunFam" id="3.40.50.980:FF:000001">
    <property type="entry name" value="Non-ribosomal peptide synthetase"/>
    <property type="match status" value="1"/>
</dbReference>
<dbReference type="GO" id="GO:0016874">
    <property type="term" value="F:ligase activity"/>
    <property type="evidence" value="ECO:0007669"/>
    <property type="project" value="UniProtKB-KW"/>
</dbReference>
<dbReference type="FunFam" id="1.10.1200.10:FF:000005">
    <property type="entry name" value="Nonribosomal peptide synthetase 1"/>
    <property type="match status" value="1"/>
</dbReference>
<dbReference type="GO" id="GO:0043041">
    <property type="term" value="P:amino acid activation for nonribosomal peptide biosynthetic process"/>
    <property type="evidence" value="ECO:0007669"/>
    <property type="project" value="TreeGrafter"/>
</dbReference>
<dbReference type="GO" id="GO:0031177">
    <property type="term" value="F:phosphopantetheine binding"/>
    <property type="evidence" value="ECO:0007669"/>
    <property type="project" value="TreeGrafter"/>
</dbReference>
<dbReference type="Proteomes" id="UP000034189">
    <property type="component" value="Chromosome"/>
</dbReference>
<keyword evidence="6" id="KW-0677">Repeat</keyword>
<evidence type="ECO:0000313" key="11">
    <source>
        <dbReference type="Proteomes" id="UP000034189"/>
    </source>
</evidence>
<protein>
    <recommendedName>
        <fullName evidence="9">Carrier domain-containing protein</fullName>
    </recommendedName>
</protein>
<dbReference type="FunFam" id="3.30.300.30:FF:000010">
    <property type="entry name" value="Enterobactin synthetase component F"/>
    <property type="match status" value="1"/>
</dbReference>
<dbReference type="PATRIC" id="fig|1333534.5.peg.2968"/>